<dbReference type="EMBL" id="CAUYUJ010000570">
    <property type="protein sequence ID" value="CAK0791379.1"/>
    <property type="molecule type" value="Genomic_DNA"/>
</dbReference>
<gene>
    <name evidence="2" type="ORF">PCOR1329_LOCUS2287</name>
</gene>
<name>A0ABN9PJ33_9DINO</name>
<dbReference type="Proteomes" id="UP001189429">
    <property type="component" value="Unassembled WGS sequence"/>
</dbReference>
<evidence type="ECO:0000313" key="3">
    <source>
        <dbReference type="Proteomes" id="UP001189429"/>
    </source>
</evidence>
<feature type="compositionally biased region" description="Polar residues" evidence="1">
    <location>
        <begin position="128"/>
        <end position="141"/>
    </location>
</feature>
<feature type="region of interest" description="Disordered" evidence="1">
    <location>
        <begin position="127"/>
        <end position="147"/>
    </location>
</feature>
<protein>
    <submittedName>
        <fullName evidence="2">Uncharacterized protein</fullName>
    </submittedName>
</protein>
<proteinExistence type="predicted"/>
<sequence>MLFLEPSPRIAHVAFDQSCLRLPSLSCSSKQLPSRLLFASHASAVFVHFFPASVLSPLAMFIESLNAFQARRLRRIRGISHSCVGRVSNAAVLNEAQRKKLSDLLSPRQLILFGDIARKGNDHPVSQVVFQPSPSDLTQQPGRRKRGVPPQVWVSELY</sequence>
<comment type="caution">
    <text evidence="2">The sequence shown here is derived from an EMBL/GenBank/DDBJ whole genome shotgun (WGS) entry which is preliminary data.</text>
</comment>
<keyword evidence="3" id="KW-1185">Reference proteome</keyword>
<reference evidence="2" key="1">
    <citation type="submission" date="2023-10" db="EMBL/GenBank/DDBJ databases">
        <authorList>
            <person name="Chen Y."/>
            <person name="Shah S."/>
            <person name="Dougan E. K."/>
            <person name="Thang M."/>
            <person name="Chan C."/>
        </authorList>
    </citation>
    <scope>NUCLEOTIDE SEQUENCE [LARGE SCALE GENOMIC DNA]</scope>
</reference>
<accession>A0ABN9PJ33</accession>
<evidence type="ECO:0000313" key="2">
    <source>
        <dbReference type="EMBL" id="CAK0791379.1"/>
    </source>
</evidence>
<organism evidence="2 3">
    <name type="scientific">Prorocentrum cordatum</name>
    <dbReference type="NCBI Taxonomy" id="2364126"/>
    <lineage>
        <taxon>Eukaryota</taxon>
        <taxon>Sar</taxon>
        <taxon>Alveolata</taxon>
        <taxon>Dinophyceae</taxon>
        <taxon>Prorocentrales</taxon>
        <taxon>Prorocentraceae</taxon>
        <taxon>Prorocentrum</taxon>
    </lineage>
</organism>
<evidence type="ECO:0000256" key="1">
    <source>
        <dbReference type="SAM" id="MobiDB-lite"/>
    </source>
</evidence>